<feature type="coiled-coil region" evidence="4">
    <location>
        <begin position="241"/>
        <end position="268"/>
    </location>
</feature>
<evidence type="ECO:0000256" key="4">
    <source>
        <dbReference type="SAM" id="Coils"/>
    </source>
</evidence>
<dbReference type="Pfam" id="PF02463">
    <property type="entry name" value="SMC_N"/>
    <property type="match status" value="1"/>
</dbReference>
<evidence type="ECO:0000259" key="5">
    <source>
        <dbReference type="Pfam" id="PF02463"/>
    </source>
</evidence>
<dbReference type="InterPro" id="IPR003395">
    <property type="entry name" value="RecF/RecN/SMC_N"/>
</dbReference>
<protein>
    <recommendedName>
        <fullName evidence="3">Nuclease SbcCD subunit C</fullName>
    </recommendedName>
</protein>
<evidence type="ECO:0000313" key="6">
    <source>
        <dbReference type="EMBL" id="WFD08751.1"/>
    </source>
</evidence>
<reference evidence="6 7" key="1">
    <citation type="submission" date="2023-03" db="EMBL/GenBank/DDBJ databases">
        <title>Complete genome sequence of Tepidibacter sp. SWIR-1, isolated from a deep-sea hydrothermal vent.</title>
        <authorList>
            <person name="Li X."/>
        </authorList>
    </citation>
    <scope>NUCLEOTIDE SEQUENCE [LARGE SCALE GENOMIC DNA]</scope>
    <source>
        <strain evidence="6 7">SWIR-1</strain>
    </source>
</reference>
<comment type="similarity">
    <text evidence="1">Belongs to the SMC family. SbcC subfamily.</text>
</comment>
<feature type="domain" description="RecF/RecN/SMC N-terminal" evidence="5">
    <location>
        <begin position="21"/>
        <end position="144"/>
    </location>
</feature>
<dbReference type="EMBL" id="CP120733">
    <property type="protein sequence ID" value="WFD08751.1"/>
    <property type="molecule type" value="Genomic_DNA"/>
</dbReference>
<keyword evidence="7" id="KW-1185">Reference proteome</keyword>
<proteinExistence type="inferred from homology"/>
<gene>
    <name evidence="6" type="ORF">P4S50_10110</name>
</gene>
<sequence length="635" mass="74960">MNKFMLRKINYYGQNYYFESPQFTNGLNLITGDNGSGKSTLSDLIYYSLGGTVKQFNPKESEVHKQIIDDKNNFVECYVDINNVSYKFVRKFNSDESNIIIVENIKTQQSDSYYLNRNSEKFIFSDWLLDKLEIPKLKLYQGSKSFILGFNHLMRLLYHHQLSDSYYIHKQPDGKSNYINDSLDIRKTIFEVLTSNASIEYYDSINKLKVLEYKILSKKNLVDAIITTNREINKEFGKSNSKFVQQELDELTAQKNAYEEMLESYEIRIRKNYDEDIENIKIGILKTQEKINKNQDSLNILTKELDEFYTLHKVQQTEIKNIERIILSSEYLGIFTPDKCPICSKEIDRKIGKCICGTNLDERVYQNFFYTQKDHNNILSTKKVAIRTTEDAIRFNKNEILNIEERLNSLNKIMSIKRKELLKLVSNTPEEQLFSKIRSLNKSILELEKKIESKRVILDMLRKYELEYKALKELEEKYNDLFLSNKTHETKHQAKMQKIIRLFSEVYQSFLINTDKEIINAKIDSDYLPIINEGYYKNTASKVHRRLFYYMSLLKLSISGDIPHPKFMLVDTPQNFGIDAEALKIIFTEIEKFCIEYYKEDFQIILTIKSDFVNHLEDINPIYNIDDKLLIPTNE</sequence>
<name>A0ABY8E779_9FIRM</name>
<dbReference type="SUPFAM" id="SSF52540">
    <property type="entry name" value="P-loop containing nucleoside triphosphate hydrolases"/>
    <property type="match status" value="2"/>
</dbReference>
<dbReference type="PANTHER" id="PTHR32114">
    <property type="entry name" value="ABC TRANSPORTER ABCH.3"/>
    <property type="match status" value="1"/>
</dbReference>
<evidence type="ECO:0000256" key="2">
    <source>
        <dbReference type="ARBA" id="ARBA00011322"/>
    </source>
</evidence>
<feature type="coiled-coil region" evidence="4">
    <location>
        <begin position="430"/>
        <end position="491"/>
    </location>
</feature>
<comment type="subunit">
    <text evidence="2">Heterodimer of SbcC and SbcD.</text>
</comment>
<evidence type="ECO:0000313" key="7">
    <source>
        <dbReference type="Proteomes" id="UP001222800"/>
    </source>
</evidence>
<dbReference type="PANTHER" id="PTHR32114:SF2">
    <property type="entry name" value="ABC TRANSPORTER ABCH.3"/>
    <property type="match status" value="1"/>
</dbReference>
<keyword evidence="4" id="KW-0175">Coiled coil</keyword>
<accession>A0ABY8E779</accession>
<dbReference type="Proteomes" id="UP001222800">
    <property type="component" value="Chromosome"/>
</dbReference>
<evidence type="ECO:0000256" key="1">
    <source>
        <dbReference type="ARBA" id="ARBA00006930"/>
    </source>
</evidence>
<organism evidence="6 7">
    <name type="scientific">Tepidibacter hydrothermalis</name>
    <dbReference type="NCBI Taxonomy" id="3036126"/>
    <lineage>
        <taxon>Bacteria</taxon>
        <taxon>Bacillati</taxon>
        <taxon>Bacillota</taxon>
        <taxon>Clostridia</taxon>
        <taxon>Peptostreptococcales</taxon>
        <taxon>Peptostreptococcaceae</taxon>
        <taxon>Tepidibacter</taxon>
    </lineage>
</organism>
<evidence type="ECO:0000256" key="3">
    <source>
        <dbReference type="ARBA" id="ARBA00013368"/>
    </source>
</evidence>
<dbReference type="Gene3D" id="3.40.50.300">
    <property type="entry name" value="P-loop containing nucleotide triphosphate hydrolases"/>
    <property type="match status" value="1"/>
</dbReference>
<dbReference type="RefSeq" id="WP_277730662.1">
    <property type="nucleotide sequence ID" value="NZ_CP120733.1"/>
</dbReference>
<dbReference type="InterPro" id="IPR027417">
    <property type="entry name" value="P-loop_NTPase"/>
</dbReference>